<dbReference type="InterPro" id="IPR004013">
    <property type="entry name" value="PHP_dom"/>
</dbReference>
<evidence type="ECO:0000256" key="7">
    <source>
        <dbReference type="ARBA" id="ARBA00049244"/>
    </source>
</evidence>
<dbReference type="InterPro" id="IPR040982">
    <property type="entry name" value="DNA_pol3_finger"/>
</dbReference>
<dbReference type="InterPro" id="IPR041931">
    <property type="entry name" value="DNA_pol3_alpha_thumb_dom"/>
</dbReference>
<dbReference type="PANTHER" id="PTHR32294:SF0">
    <property type="entry name" value="DNA POLYMERASE III SUBUNIT ALPHA"/>
    <property type="match status" value="1"/>
</dbReference>
<accession>A0A501XDF4</accession>
<dbReference type="GO" id="GO:0006260">
    <property type="term" value="P:DNA replication"/>
    <property type="evidence" value="ECO:0007669"/>
    <property type="project" value="UniProtKB-KW"/>
</dbReference>
<comment type="catalytic activity">
    <reaction evidence="7">
        <text>DNA(n) + a 2'-deoxyribonucleoside 5'-triphosphate = DNA(n+1) + diphosphate</text>
        <dbReference type="Rhea" id="RHEA:22508"/>
        <dbReference type="Rhea" id="RHEA-COMP:17339"/>
        <dbReference type="Rhea" id="RHEA-COMP:17340"/>
        <dbReference type="ChEBI" id="CHEBI:33019"/>
        <dbReference type="ChEBI" id="CHEBI:61560"/>
        <dbReference type="ChEBI" id="CHEBI:173112"/>
        <dbReference type="EC" id="2.7.7.7"/>
    </reaction>
</comment>
<dbReference type="InterPro" id="IPR003141">
    <property type="entry name" value="Pol/His_phosphatase_N"/>
</dbReference>
<dbReference type="InterPro" id="IPR011708">
    <property type="entry name" value="DNA_pol3_alpha_NTPase_dom"/>
</dbReference>
<reference evidence="9 10" key="1">
    <citation type="submission" date="2019-06" db="EMBL/GenBank/DDBJ databases">
        <authorList>
            <person name="Lee I."/>
            <person name="Jang G.I."/>
            <person name="Hwang C.Y."/>
        </authorList>
    </citation>
    <scope>NUCLEOTIDE SEQUENCE [LARGE SCALE GENOMIC DNA]</scope>
    <source>
        <strain evidence="9 10">PAMC 28131</strain>
    </source>
</reference>
<keyword evidence="10" id="KW-1185">Reference proteome</keyword>
<evidence type="ECO:0000256" key="6">
    <source>
        <dbReference type="ARBA" id="ARBA00022932"/>
    </source>
</evidence>
<dbReference type="PANTHER" id="PTHR32294">
    <property type="entry name" value="DNA POLYMERASE III SUBUNIT ALPHA"/>
    <property type="match status" value="1"/>
</dbReference>
<organism evidence="9 10">
    <name type="scientific">Sandaracinobacter neustonicus</name>
    <dbReference type="NCBI Taxonomy" id="1715348"/>
    <lineage>
        <taxon>Bacteria</taxon>
        <taxon>Pseudomonadati</taxon>
        <taxon>Pseudomonadota</taxon>
        <taxon>Alphaproteobacteria</taxon>
        <taxon>Sphingomonadales</taxon>
        <taxon>Sphingosinicellaceae</taxon>
        <taxon>Sandaracinobacter</taxon>
    </lineage>
</organism>
<dbReference type="SUPFAM" id="SSF89550">
    <property type="entry name" value="PHP domain-like"/>
    <property type="match status" value="1"/>
</dbReference>
<dbReference type="AlphaFoldDB" id="A0A501XDF4"/>
<dbReference type="InterPro" id="IPR004805">
    <property type="entry name" value="DnaE2/DnaE/PolC"/>
</dbReference>
<dbReference type="Pfam" id="PF17657">
    <property type="entry name" value="DNA_pol3_finger"/>
    <property type="match status" value="1"/>
</dbReference>
<sequence>MFIPLRVQSCFSMLESTIEVKALAKEAAKRGFPAIGLADRGALFAAMAFSKACMDEGAQPLIGTMLPVVRDMPPGSLRPGAKPPVDHLLLYAQNAVGWQNLLQLVSASHMEGEGGLERLEGQSEGLLALTGGPDGALAKLLAEGQAEEADALARRLKQLFGDRLFVEISRTGDPVEKASEHGLLALAHAEGLPIVATNPAQFLEPSGHAAHDVMLCIADGAYLESADRKRSNPRHYLPTAAEMAERFADLPEALEMTEHVAKRCAFALKKRDPVLPKLVPDAEAEKAELVRLAEEGLRQRLVKLAVDEGPYWERLAFELDIIGQMGFSGYFLIVADFIQWSKRQGIPVGPGRGSGAGSAVAWALQITDLDPLALGLLFERFLNPERKSMPDFDIDFCETRREEVIRYVQGKYGRAQVAQIITFGTLKARAVVKDVGRVMQLPYGQVNRLSNLIPANPADPWDLNRTLNGVPELKQEMAADPKVQQLIKVGLQLENRPRHSSTHAAGVVIGDRNLSELVPLYRDPRSDFPVTQFDLKWAEEAGLVKFDFLGLKTLSVLERARQLLKRRGVEIDLETLPWDDGDVYQLMTRGDTVGVFQFESEGMRRALSLVKPTLFEDIIALGALYRPGPMDNIPSFAARKWGREEPDYLHPMLEPILKPTYGVIIYQEQVMQIAQVLAGYSLGDADLLRRAMGKKIKAEMDAQRARFIEGAVANGVDGSRAEFIFNLVDKFAGYGFNKSHAAAYALVAWQTAWLKQHHAAAFYAGSMAYDIHLTDKLAVFVDDMRRLDVPLLGPCINASGADFSLEDHEGRIAVRYALGALKGVGEGAMEDIVREREANGPFLGLDDFVNRIDPRALNRRQMEALASAGAFDCFGLDRARVYGAADLLMSAATRAAEQRLTGQGGLFGGDAAVESVQLPEAAPWPLGERLSKEREAFGFWFSGHPVEAHAAVLAAMHVITATDALAMRDVPGTRRGVKMAGLVEDTRWRVPQGKGPDRRYMMADLTDQSGKWGATCFNAEGQEALAAALTAGEPLLLDVELQWREGDESPRLTIQNAVPLNALVKSARARLEIRLKPEAGVNIVPMLASYLQRGGKVMAEVRLPMAGGGEAQLLLGRNFLISPGADIEISQLPGIESATISAMGALAAV</sequence>
<dbReference type="RefSeq" id="WP_140929463.1">
    <property type="nucleotide sequence ID" value="NZ_VFSU01000034.1"/>
</dbReference>
<dbReference type="SMART" id="SM00481">
    <property type="entry name" value="POLIIIAc"/>
    <property type="match status" value="1"/>
</dbReference>
<dbReference type="Gene3D" id="3.20.20.140">
    <property type="entry name" value="Metal-dependent hydrolases"/>
    <property type="match status" value="1"/>
</dbReference>
<evidence type="ECO:0000259" key="8">
    <source>
        <dbReference type="SMART" id="SM00481"/>
    </source>
</evidence>
<name>A0A501XDF4_9SPHN</name>
<evidence type="ECO:0000256" key="3">
    <source>
        <dbReference type="ARBA" id="ARBA00022679"/>
    </source>
</evidence>
<comment type="caution">
    <text evidence="9">The sequence shown here is derived from an EMBL/GenBank/DDBJ whole genome shotgun (WGS) entry which is preliminary data.</text>
</comment>
<dbReference type="Gene3D" id="1.10.10.1600">
    <property type="entry name" value="Bacterial DNA polymerase III alpha subunit, thumb domain"/>
    <property type="match status" value="1"/>
</dbReference>
<dbReference type="OrthoDB" id="9803237at2"/>
<protein>
    <recommendedName>
        <fullName evidence="2">DNA polymerase III subunit alpha</fullName>
        <ecNumber evidence="1">2.7.7.7</ecNumber>
    </recommendedName>
</protein>
<evidence type="ECO:0000256" key="1">
    <source>
        <dbReference type="ARBA" id="ARBA00012417"/>
    </source>
</evidence>
<gene>
    <name evidence="9" type="primary">dnaE</name>
    <name evidence="9" type="ORF">FJQ54_16280</name>
</gene>
<dbReference type="SUPFAM" id="SSF160975">
    <property type="entry name" value="AF1531-like"/>
    <property type="match status" value="1"/>
</dbReference>
<dbReference type="NCBIfam" id="TIGR00594">
    <property type="entry name" value="polc"/>
    <property type="match status" value="1"/>
</dbReference>
<dbReference type="GO" id="GO:0003887">
    <property type="term" value="F:DNA-directed DNA polymerase activity"/>
    <property type="evidence" value="ECO:0007669"/>
    <property type="project" value="UniProtKB-KW"/>
</dbReference>
<dbReference type="Pfam" id="PF14579">
    <property type="entry name" value="HHH_6"/>
    <property type="match status" value="1"/>
</dbReference>
<keyword evidence="5" id="KW-0235">DNA replication</keyword>
<evidence type="ECO:0000313" key="9">
    <source>
        <dbReference type="EMBL" id="TPE58611.1"/>
    </source>
</evidence>
<dbReference type="Gene3D" id="1.10.150.870">
    <property type="match status" value="1"/>
</dbReference>
<evidence type="ECO:0000313" key="10">
    <source>
        <dbReference type="Proteomes" id="UP000319897"/>
    </source>
</evidence>
<feature type="domain" description="Polymerase/histidinol phosphatase N-terminal" evidence="8">
    <location>
        <begin position="3"/>
        <end position="70"/>
    </location>
</feature>
<dbReference type="EMBL" id="VFSU01000034">
    <property type="protein sequence ID" value="TPE58611.1"/>
    <property type="molecule type" value="Genomic_DNA"/>
</dbReference>
<keyword evidence="6" id="KW-0239">DNA-directed DNA polymerase</keyword>
<evidence type="ECO:0000256" key="4">
    <source>
        <dbReference type="ARBA" id="ARBA00022695"/>
    </source>
</evidence>
<dbReference type="Pfam" id="PF02811">
    <property type="entry name" value="PHP"/>
    <property type="match status" value="1"/>
</dbReference>
<dbReference type="EC" id="2.7.7.7" evidence="1"/>
<dbReference type="Pfam" id="PF07733">
    <property type="entry name" value="DNA_pol3_alpha"/>
    <property type="match status" value="1"/>
</dbReference>
<dbReference type="InterPro" id="IPR029460">
    <property type="entry name" value="DNAPol_HHH"/>
</dbReference>
<keyword evidence="3 9" id="KW-0808">Transferase</keyword>
<evidence type="ECO:0000256" key="2">
    <source>
        <dbReference type="ARBA" id="ARBA00019114"/>
    </source>
</evidence>
<keyword evidence="4 9" id="KW-0548">Nucleotidyltransferase</keyword>
<dbReference type="Proteomes" id="UP000319897">
    <property type="component" value="Unassembled WGS sequence"/>
</dbReference>
<dbReference type="GO" id="GO:0008408">
    <property type="term" value="F:3'-5' exonuclease activity"/>
    <property type="evidence" value="ECO:0007669"/>
    <property type="project" value="InterPro"/>
</dbReference>
<evidence type="ECO:0000256" key="5">
    <source>
        <dbReference type="ARBA" id="ARBA00022705"/>
    </source>
</evidence>
<proteinExistence type="predicted"/>
<dbReference type="InterPro" id="IPR016195">
    <property type="entry name" value="Pol/histidinol_Pase-like"/>
</dbReference>
<dbReference type="NCBIfam" id="NF004226">
    <property type="entry name" value="PRK05673.1"/>
    <property type="match status" value="1"/>
</dbReference>